<dbReference type="GO" id="GO:0004364">
    <property type="term" value="F:glutathione transferase activity"/>
    <property type="evidence" value="ECO:0007669"/>
    <property type="project" value="TreeGrafter"/>
</dbReference>
<dbReference type="AlphaFoldDB" id="A0AAP0HVX5"/>
<evidence type="ECO:0000313" key="2">
    <source>
        <dbReference type="EMBL" id="KAK9103573.1"/>
    </source>
</evidence>
<sequence length="88" mass="10023">MVRVLVDGDFVLSDSFAILMYLEDKVDPQNALLPVNINRKFLNLQVANVVTSSIQPLHMLDMLKVIEKSFGLEEKLLWTQAQHIIEKG</sequence>
<dbReference type="Gene3D" id="3.40.30.10">
    <property type="entry name" value="Glutaredoxin"/>
    <property type="match status" value="1"/>
</dbReference>
<accession>A0AAP0HVX5</accession>
<dbReference type="InterPro" id="IPR036249">
    <property type="entry name" value="Thioredoxin-like_sf"/>
</dbReference>
<name>A0AAP0HVX5_9MAGN</name>
<dbReference type="EMBL" id="JBBNAE010000008">
    <property type="protein sequence ID" value="KAK9103573.1"/>
    <property type="molecule type" value="Genomic_DNA"/>
</dbReference>
<dbReference type="PROSITE" id="PS50404">
    <property type="entry name" value="GST_NTER"/>
    <property type="match status" value="1"/>
</dbReference>
<keyword evidence="3" id="KW-1185">Reference proteome</keyword>
<dbReference type="Gene3D" id="1.20.1050.10">
    <property type="match status" value="1"/>
</dbReference>
<feature type="domain" description="GST N-terminal" evidence="1">
    <location>
        <begin position="1"/>
        <end position="30"/>
    </location>
</feature>
<reference evidence="2 3" key="1">
    <citation type="submission" date="2024-01" db="EMBL/GenBank/DDBJ databases">
        <title>Genome assemblies of Stephania.</title>
        <authorList>
            <person name="Yang L."/>
        </authorList>
    </citation>
    <scope>NUCLEOTIDE SEQUENCE [LARGE SCALE GENOMIC DNA]</scope>
    <source>
        <strain evidence="2">QJT</strain>
        <tissue evidence="2">Leaf</tissue>
    </source>
</reference>
<dbReference type="GO" id="GO:0006559">
    <property type="term" value="P:L-phenylalanine catabolic process"/>
    <property type="evidence" value="ECO:0007669"/>
    <property type="project" value="TreeGrafter"/>
</dbReference>
<evidence type="ECO:0000259" key="1">
    <source>
        <dbReference type="PROSITE" id="PS50404"/>
    </source>
</evidence>
<dbReference type="GO" id="GO:0016034">
    <property type="term" value="F:maleylacetoacetate isomerase activity"/>
    <property type="evidence" value="ECO:0007669"/>
    <property type="project" value="TreeGrafter"/>
</dbReference>
<gene>
    <name evidence="2" type="ORF">Sjap_020827</name>
</gene>
<dbReference type="PANTHER" id="PTHR42673">
    <property type="entry name" value="MALEYLACETOACETATE ISOMERASE"/>
    <property type="match status" value="1"/>
</dbReference>
<comment type="caution">
    <text evidence="2">The sequence shown here is derived from an EMBL/GenBank/DDBJ whole genome shotgun (WGS) entry which is preliminary data.</text>
</comment>
<dbReference type="Proteomes" id="UP001417504">
    <property type="component" value="Unassembled WGS sequence"/>
</dbReference>
<organism evidence="2 3">
    <name type="scientific">Stephania japonica</name>
    <dbReference type="NCBI Taxonomy" id="461633"/>
    <lineage>
        <taxon>Eukaryota</taxon>
        <taxon>Viridiplantae</taxon>
        <taxon>Streptophyta</taxon>
        <taxon>Embryophyta</taxon>
        <taxon>Tracheophyta</taxon>
        <taxon>Spermatophyta</taxon>
        <taxon>Magnoliopsida</taxon>
        <taxon>Ranunculales</taxon>
        <taxon>Menispermaceae</taxon>
        <taxon>Menispermoideae</taxon>
        <taxon>Cissampelideae</taxon>
        <taxon>Stephania</taxon>
    </lineage>
</organism>
<dbReference type="SUPFAM" id="SSF52833">
    <property type="entry name" value="Thioredoxin-like"/>
    <property type="match status" value="1"/>
</dbReference>
<evidence type="ECO:0000313" key="3">
    <source>
        <dbReference type="Proteomes" id="UP001417504"/>
    </source>
</evidence>
<protein>
    <recommendedName>
        <fullName evidence="1">GST N-terminal domain-containing protein</fullName>
    </recommendedName>
</protein>
<dbReference type="GO" id="GO:0006749">
    <property type="term" value="P:glutathione metabolic process"/>
    <property type="evidence" value="ECO:0007669"/>
    <property type="project" value="TreeGrafter"/>
</dbReference>
<dbReference type="InterPro" id="IPR004045">
    <property type="entry name" value="Glutathione_S-Trfase_N"/>
</dbReference>
<proteinExistence type="predicted"/>
<dbReference type="PANTHER" id="PTHR42673:SF4">
    <property type="entry name" value="MALEYLACETOACETATE ISOMERASE"/>
    <property type="match status" value="1"/>
</dbReference>